<keyword evidence="2" id="KW-1185">Reference proteome</keyword>
<comment type="similarity">
    <text evidence="1">Belongs to the HEBP family.</text>
</comment>
<dbReference type="Gene3D" id="3.20.80.10">
    <property type="entry name" value="Regulatory factor, effector binding domain"/>
    <property type="match status" value="1"/>
</dbReference>
<protein>
    <submittedName>
        <fullName evidence="3">Heme-binding protein 2-like</fullName>
    </submittedName>
</protein>
<dbReference type="PaxDb" id="8355-A0A1L8G1U4"/>
<accession>A0A1L8G1U4</accession>
<dbReference type="PANTHER" id="PTHR11220:SF75">
    <property type="entry name" value="HEME-BINDING PROTEIN 2"/>
    <property type="match status" value="1"/>
</dbReference>
<dbReference type="GO" id="GO:0005737">
    <property type="term" value="C:cytoplasm"/>
    <property type="evidence" value="ECO:0000318"/>
    <property type="project" value="GO_Central"/>
</dbReference>
<evidence type="ECO:0000313" key="3">
    <source>
        <dbReference type="RefSeq" id="XP_041420019.1"/>
    </source>
</evidence>
<dbReference type="SUPFAM" id="SSF55136">
    <property type="entry name" value="Probable bacterial effector-binding domain"/>
    <property type="match status" value="1"/>
</dbReference>
<sequence>MNVRFLGMMLIGFFLFENVVEAKQTACDCDEDKLPAFCRGITCPKYTLVEKNKNFELRTYQPTSWVTTSLDKTHEGFLNSIFHLTMYMNGNNSDGILMEMAVPILVIIPVGKSPVNRTMMFLLPTEIENPPAPADADISFQNFKATSVYLRTFTDFSDGSAHAKKLAEVLNSQHKGFDRSFFILAIYHDPILLIGRHFEVWFLAN</sequence>
<dbReference type="RefSeq" id="XP_041420019.1">
    <property type="nucleotide sequence ID" value="XM_041564085.1"/>
</dbReference>
<dbReference type="Proteomes" id="UP000186698">
    <property type="component" value="Chromosome 5S"/>
</dbReference>
<evidence type="ECO:0000313" key="2">
    <source>
        <dbReference type="Proteomes" id="UP000186698"/>
    </source>
</evidence>
<proteinExistence type="inferred from homology"/>
<dbReference type="InterPro" id="IPR006917">
    <property type="entry name" value="SOUL_heme-bd"/>
</dbReference>
<organism evidence="2 3">
    <name type="scientific">Xenopus laevis</name>
    <name type="common">African clawed frog</name>
    <dbReference type="NCBI Taxonomy" id="8355"/>
    <lineage>
        <taxon>Eukaryota</taxon>
        <taxon>Metazoa</taxon>
        <taxon>Chordata</taxon>
        <taxon>Craniata</taxon>
        <taxon>Vertebrata</taxon>
        <taxon>Euteleostomi</taxon>
        <taxon>Amphibia</taxon>
        <taxon>Batrachia</taxon>
        <taxon>Anura</taxon>
        <taxon>Pipoidea</taxon>
        <taxon>Pipidae</taxon>
        <taxon>Xenopodinae</taxon>
        <taxon>Xenopus</taxon>
        <taxon>Xenopus</taxon>
    </lineage>
</organism>
<reference evidence="3" key="1">
    <citation type="submission" date="2025-08" db="UniProtKB">
        <authorList>
            <consortium name="RefSeq"/>
        </authorList>
    </citation>
    <scope>IDENTIFICATION</scope>
    <source>
        <strain evidence="3">J_2021</strain>
        <tissue evidence="3">Erythrocytes</tissue>
    </source>
</reference>
<dbReference type="KEGG" id="xla:121394063"/>
<gene>
    <name evidence="3" type="primary">LOC121394063</name>
</gene>
<dbReference type="AlphaFoldDB" id="A0A1L8G1U4"/>
<dbReference type="GO" id="GO:0020037">
    <property type="term" value="F:heme binding"/>
    <property type="evidence" value="ECO:0000318"/>
    <property type="project" value="GO_Central"/>
</dbReference>
<dbReference type="GeneID" id="121394063"/>
<dbReference type="Pfam" id="PF04832">
    <property type="entry name" value="SOUL"/>
    <property type="match status" value="1"/>
</dbReference>
<evidence type="ECO:0000256" key="1">
    <source>
        <dbReference type="ARBA" id="ARBA00009817"/>
    </source>
</evidence>
<dbReference type="OrthoDB" id="6424451at2759"/>
<dbReference type="InterPro" id="IPR011256">
    <property type="entry name" value="Reg_factor_effector_dom_sf"/>
</dbReference>
<dbReference type="PANTHER" id="PTHR11220">
    <property type="entry name" value="HEME-BINDING PROTEIN-RELATED"/>
    <property type="match status" value="1"/>
</dbReference>
<name>A0A1L8G1U4_XENLA</name>